<keyword evidence="1" id="KW-0813">Transport</keyword>
<dbReference type="SUPFAM" id="SSF46626">
    <property type="entry name" value="Cytochrome c"/>
    <property type="match status" value="1"/>
</dbReference>
<dbReference type="InterPro" id="IPR036909">
    <property type="entry name" value="Cyt_c-like_dom_sf"/>
</dbReference>
<dbReference type="GO" id="GO:0020037">
    <property type="term" value="F:heme binding"/>
    <property type="evidence" value="ECO:0007669"/>
    <property type="project" value="InterPro"/>
</dbReference>
<keyword evidence="5" id="KW-1185">Reference proteome</keyword>
<feature type="chain" id="PRO_5038125441" evidence="3">
    <location>
        <begin position="26"/>
        <end position="102"/>
    </location>
</feature>
<dbReference type="AlphaFoldDB" id="A0A927EFX3"/>
<dbReference type="PANTHER" id="PTHR33751:SF9">
    <property type="entry name" value="CYTOCHROME C4"/>
    <property type="match status" value="1"/>
</dbReference>
<dbReference type="RefSeq" id="WP_112764738.1">
    <property type="nucleotide sequence ID" value="NZ_JACXWY010000032.1"/>
</dbReference>
<evidence type="ECO:0000313" key="4">
    <source>
        <dbReference type="EMBL" id="MBD3849241.1"/>
    </source>
</evidence>
<dbReference type="Gene3D" id="1.10.760.10">
    <property type="entry name" value="Cytochrome c-like domain"/>
    <property type="match status" value="1"/>
</dbReference>
<dbReference type="GO" id="GO:0009055">
    <property type="term" value="F:electron transfer activity"/>
    <property type="evidence" value="ECO:0007669"/>
    <property type="project" value="InterPro"/>
</dbReference>
<protein>
    <submittedName>
        <fullName evidence="4">C-type cytochrome</fullName>
    </submittedName>
</protein>
<reference evidence="4" key="1">
    <citation type="submission" date="2020-09" db="EMBL/GenBank/DDBJ databases">
        <title>Bosea spartocytisi sp. nov. a root nodule endophyte of Spartocytisus supranubius in the high mountain ecosystem fo the Teide National Park (Canary Islands, Spain).</title>
        <authorList>
            <person name="Pulido-Suarez L."/>
            <person name="Peix A."/>
            <person name="Igual J.M."/>
            <person name="Socas-Perez N."/>
            <person name="Velazquez E."/>
            <person name="Flores-Felix J.D."/>
            <person name="Leon-Barrios M."/>
        </authorList>
    </citation>
    <scope>NUCLEOTIDE SEQUENCE</scope>
    <source>
        <strain evidence="4">SSUT16</strain>
    </source>
</reference>
<dbReference type="EMBL" id="JACXWY010000032">
    <property type="protein sequence ID" value="MBD3849241.1"/>
    <property type="molecule type" value="Genomic_DNA"/>
</dbReference>
<evidence type="ECO:0000313" key="5">
    <source>
        <dbReference type="Proteomes" id="UP000619295"/>
    </source>
</evidence>
<evidence type="ECO:0000256" key="3">
    <source>
        <dbReference type="SAM" id="SignalP"/>
    </source>
</evidence>
<dbReference type="PANTHER" id="PTHR33751">
    <property type="entry name" value="CBB3-TYPE CYTOCHROME C OXIDASE SUBUNIT FIXP"/>
    <property type="match status" value="1"/>
</dbReference>
<organism evidence="4 5">
    <name type="scientific">Bosea spartocytisi</name>
    <dbReference type="NCBI Taxonomy" id="2773451"/>
    <lineage>
        <taxon>Bacteria</taxon>
        <taxon>Pseudomonadati</taxon>
        <taxon>Pseudomonadota</taxon>
        <taxon>Alphaproteobacteria</taxon>
        <taxon>Hyphomicrobiales</taxon>
        <taxon>Boseaceae</taxon>
        <taxon>Bosea</taxon>
    </lineage>
</organism>
<dbReference type="InterPro" id="IPR050597">
    <property type="entry name" value="Cytochrome_c_Oxidase_Subunit"/>
</dbReference>
<proteinExistence type="predicted"/>
<gene>
    <name evidence="4" type="ORF">IED13_26365</name>
</gene>
<feature type="signal peptide" evidence="3">
    <location>
        <begin position="1"/>
        <end position="25"/>
    </location>
</feature>
<keyword evidence="2" id="KW-0249">Electron transport</keyword>
<keyword evidence="3" id="KW-0732">Signal</keyword>
<evidence type="ECO:0000256" key="1">
    <source>
        <dbReference type="ARBA" id="ARBA00022448"/>
    </source>
</evidence>
<dbReference type="Proteomes" id="UP000619295">
    <property type="component" value="Unassembled WGS sequence"/>
</dbReference>
<name>A0A927EFX3_9HYPH</name>
<sequence length="102" mass="11162">MSRRLAAARPLLAILALLGAYPASAEPRTSPAEECALCHGLDGIARSADVPHLAAQNELYMYNQMLAFRSGKRPHKEMRYMARSISLAEAQALSAYYASLPR</sequence>
<accession>A0A927EFX3</accession>
<evidence type="ECO:0000256" key="2">
    <source>
        <dbReference type="ARBA" id="ARBA00022982"/>
    </source>
</evidence>
<comment type="caution">
    <text evidence="4">The sequence shown here is derived from an EMBL/GenBank/DDBJ whole genome shotgun (WGS) entry which is preliminary data.</text>
</comment>